<dbReference type="GO" id="GO:0004803">
    <property type="term" value="F:transposase activity"/>
    <property type="evidence" value="ECO:0007669"/>
    <property type="project" value="InterPro"/>
</dbReference>
<gene>
    <name evidence="2" type="ORF">S12H4_19981</name>
</gene>
<keyword evidence="1" id="KW-0812">Transmembrane</keyword>
<dbReference type="GO" id="GO:0006313">
    <property type="term" value="P:DNA transposition"/>
    <property type="evidence" value="ECO:0007669"/>
    <property type="project" value="InterPro"/>
</dbReference>
<dbReference type="InterPro" id="IPR010921">
    <property type="entry name" value="Trp_repressor/repl_initiator"/>
</dbReference>
<reference evidence="2" key="1">
    <citation type="journal article" date="2014" name="Front. Microbiol.">
        <title>High frequency of phylogenetically diverse reductive dehalogenase-homologous genes in deep subseafloor sedimentary metagenomes.</title>
        <authorList>
            <person name="Kawai M."/>
            <person name="Futagami T."/>
            <person name="Toyoda A."/>
            <person name="Takaki Y."/>
            <person name="Nishi S."/>
            <person name="Hori S."/>
            <person name="Arai W."/>
            <person name="Tsubouchi T."/>
            <person name="Morono Y."/>
            <person name="Uchiyama I."/>
            <person name="Ito T."/>
            <person name="Fujiyama A."/>
            <person name="Inagaki F."/>
            <person name="Takami H."/>
        </authorList>
    </citation>
    <scope>NUCLEOTIDE SEQUENCE</scope>
    <source>
        <strain evidence="2">Expedition CK06-06</strain>
    </source>
</reference>
<protein>
    <recommendedName>
        <fullName evidence="3">Transposase IS3/IS911 family protein</fullName>
    </recommendedName>
</protein>
<proteinExistence type="predicted"/>
<comment type="caution">
    <text evidence="2">The sequence shown here is derived from an EMBL/GenBank/DDBJ whole genome shotgun (WGS) entry which is preliminary data.</text>
</comment>
<name>X1U3J4_9ZZZZ</name>
<sequence length="143" mass="16496">MKNKRRNHSAQFKAKVALAAAKGEMTIAELASKFEVHPNQVTQWKKRLLESVPDIFSRSRQRDRQKQGELTEHLYQQIGQLKVELDWLKTKSCYPLKSSVLSPATARVYAETSSSSAVVFGLLILLLYTYYEWKANEYVRMKA</sequence>
<dbReference type="InterPro" id="IPR002514">
    <property type="entry name" value="Transposase_8"/>
</dbReference>
<dbReference type="GO" id="GO:0043565">
    <property type="term" value="F:sequence-specific DNA binding"/>
    <property type="evidence" value="ECO:0007669"/>
    <property type="project" value="InterPro"/>
</dbReference>
<dbReference type="SUPFAM" id="SSF48295">
    <property type="entry name" value="TrpR-like"/>
    <property type="match status" value="1"/>
</dbReference>
<evidence type="ECO:0000256" key="1">
    <source>
        <dbReference type="SAM" id="Phobius"/>
    </source>
</evidence>
<accession>X1U3J4</accession>
<dbReference type="EMBL" id="BARW01010062">
    <property type="protein sequence ID" value="GAI86879.1"/>
    <property type="molecule type" value="Genomic_DNA"/>
</dbReference>
<evidence type="ECO:0008006" key="3">
    <source>
        <dbReference type="Google" id="ProtNLM"/>
    </source>
</evidence>
<dbReference type="Pfam" id="PF01527">
    <property type="entry name" value="HTH_Tnp_1"/>
    <property type="match status" value="1"/>
</dbReference>
<dbReference type="AlphaFoldDB" id="X1U3J4"/>
<evidence type="ECO:0000313" key="2">
    <source>
        <dbReference type="EMBL" id="GAI86879.1"/>
    </source>
</evidence>
<feature type="transmembrane region" description="Helical" evidence="1">
    <location>
        <begin position="108"/>
        <end position="131"/>
    </location>
</feature>
<keyword evidence="1" id="KW-1133">Transmembrane helix</keyword>
<keyword evidence="1" id="KW-0472">Membrane</keyword>
<organism evidence="2">
    <name type="scientific">marine sediment metagenome</name>
    <dbReference type="NCBI Taxonomy" id="412755"/>
    <lineage>
        <taxon>unclassified sequences</taxon>
        <taxon>metagenomes</taxon>
        <taxon>ecological metagenomes</taxon>
    </lineage>
</organism>
<dbReference type="InterPro" id="IPR036388">
    <property type="entry name" value="WH-like_DNA-bd_sf"/>
</dbReference>
<dbReference type="Gene3D" id="1.10.10.10">
    <property type="entry name" value="Winged helix-like DNA-binding domain superfamily/Winged helix DNA-binding domain"/>
    <property type="match status" value="1"/>
</dbReference>
<feature type="non-terminal residue" evidence="2">
    <location>
        <position position="143"/>
    </location>
</feature>